<proteinExistence type="predicted"/>
<dbReference type="FunFam" id="3.20.20.100:FF:000004">
    <property type="entry name" value="Oxidoreductase, aldo/keto reductase"/>
    <property type="match status" value="1"/>
</dbReference>
<dbReference type="EMBL" id="FPBF01000010">
    <property type="protein sequence ID" value="SFU18748.1"/>
    <property type="molecule type" value="Genomic_DNA"/>
</dbReference>
<evidence type="ECO:0000256" key="1">
    <source>
        <dbReference type="ARBA" id="ARBA00023002"/>
    </source>
</evidence>
<keyword evidence="1" id="KW-0560">Oxidoreductase</keyword>
<evidence type="ECO:0000313" key="3">
    <source>
        <dbReference type="EMBL" id="SFU18748.1"/>
    </source>
</evidence>
<dbReference type="InterPro" id="IPR020471">
    <property type="entry name" value="AKR"/>
</dbReference>
<dbReference type="PRINTS" id="PR00069">
    <property type="entry name" value="ALDKETRDTASE"/>
</dbReference>
<dbReference type="Pfam" id="PF00248">
    <property type="entry name" value="Aldo_ket_red"/>
    <property type="match status" value="1"/>
</dbReference>
<dbReference type="Gene3D" id="3.20.20.100">
    <property type="entry name" value="NADP-dependent oxidoreductase domain"/>
    <property type="match status" value="1"/>
</dbReference>
<accession>A0A1I7E491</accession>
<reference evidence="4" key="1">
    <citation type="submission" date="2016-10" db="EMBL/GenBank/DDBJ databases">
        <authorList>
            <person name="Varghese N."/>
            <person name="Submissions S."/>
        </authorList>
    </citation>
    <scope>NUCLEOTIDE SEQUENCE [LARGE SCALE GENOMIC DNA]</scope>
    <source>
        <strain evidence="4">DSM 23445</strain>
    </source>
</reference>
<dbReference type="RefSeq" id="WP_091697999.1">
    <property type="nucleotide sequence ID" value="NZ_FPBF01000010.1"/>
</dbReference>
<dbReference type="PANTHER" id="PTHR43364">
    <property type="entry name" value="NADH-SPECIFIC METHYLGLYOXAL REDUCTASE-RELATED"/>
    <property type="match status" value="1"/>
</dbReference>
<evidence type="ECO:0000259" key="2">
    <source>
        <dbReference type="Pfam" id="PF00248"/>
    </source>
</evidence>
<dbReference type="GO" id="GO:0005829">
    <property type="term" value="C:cytosol"/>
    <property type="evidence" value="ECO:0007669"/>
    <property type="project" value="UniProtKB-ARBA"/>
</dbReference>
<dbReference type="Proteomes" id="UP000199673">
    <property type="component" value="Unassembled WGS sequence"/>
</dbReference>
<dbReference type="STRING" id="305507.SAMN04489724_0019"/>
<feature type="domain" description="NADP-dependent oxidoreductase" evidence="2">
    <location>
        <begin position="25"/>
        <end position="311"/>
    </location>
</feature>
<dbReference type="AlphaFoldDB" id="A0A1I7E491"/>
<dbReference type="InterPro" id="IPR023210">
    <property type="entry name" value="NADP_OxRdtase_dom"/>
</dbReference>
<dbReference type="GO" id="GO:0016491">
    <property type="term" value="F:oxidoreductase activity"/>
    <property type="evidence" value="ECO:0007669"/>
    <property type="project" value="UniProtKB-KW"/>
</dbReference>
<organism evidence="3 4">
    <name type="scientific">Algoriphagus locisalis</name>
    <dbReference type="NCBI Taxonomy" id="305507"/>
    <lineage>
        <taxon>Bacteria</taxon>
        <taxon>Pseudomonadati</taxon>
        <taxon>Bacteroidota</taxon>
        <taxon>Cytophagia</taxon>
        <taxon>Cytophagales</taxon>
        <taxon>Cyclobacteriaceae</taxon>
        <taxon>Algoriphagus</taxon>
    </lineage>
</organism>
<name>A0A1I7E491_9BACT</name>
<dbReference type="CDD" id="cd19091">
    <property type="entry name" value="AKR_PsAKR"/>
    <property type="match status" value="1"/>
</dbReference>
<evidence type="ECO:0000313" key="4">
    <source>
        <dbReference type="Proteomes" id="UP000199673"/>
    </source>
</evidence>
<sequence length="332" mass="37263">MEFRKLGKSGLNVPALSLGTGTFGGTNEFFEKWGQTDVKEATRLIDICIDHGITFFDTANVYSIGDSEILLGKALQGKRTQSLISTKATFQMGTQPNDKGSSRYHLIKALEDSLQRLGTDYIDLYLMHGFDSETPIEETLLTLDTMVKSGKVRYIGCSNFAAWQLMKSLSVSEKLNLEKYIVYQGYYSLIGRDYEQELMPLLEDQGLGLMVWSPLGWGRLTGKIKRGLEVEAGRIKSGGDLGSPPVEEERLYQVIDHLEQISRETGKSIPQIAINWLLQNKTVSNVVIGARNEKQLLANIEAVGWQLSDEHRLLLNEVSEQTPIYPHWVGER</sequence>
<protein>
    <submittedName>
        <fullName evidence="3">Predicted oxidoreductase</fullName>
    </submittedName>
</protein>
<dbReference type="SUPFAM" id="SSF51430">
    <property type="entry name" value="NAD(P)-linked oxidoreductase"/>
    <property type="match status" value="1"/>
</dbReference>
<dbReference type="OrthoDB" id="9773828at2"/>
<dbReference type="InterPro" id="IPR050523">
    <property type="entry name" value="AKR_Detox_Biosynth"/>
</dbReference>
<dbReference type="InterPro" id="IPR036812">
    <property type="entry name" value="NAD(P)_OxRdtase_dom_sf"/>
</dbReference>
<keyword evidence="4" id="KW-1185">Reference proteome</keyword>
<gene>
    <name evidence="3" type="ORF">SAMN04489724_0019</name>
</gene>
<dbReference type="PANTHER" id="PTHR43364:SF18">
    <property type="entry name" value="OXIDOREDUCTASE"/>
    <property type="match status" value="1"/>
</dbReference>